<dbReference type="RefSeq" id="WP_343922730.1">
    <property type="nucleotide sequence ID" value="NZ_BAAAKW010000008.1"/>
</dbReference>
<dbReference type="SUPFAM" id="SSF81324">
    <property type="entry name" value="Voltage-gated potassium channels"/>
    <property type="match status" value="1"/>
</dbReference>
<sequence length="232" mass="25422">MFLAAYAWEVIANLTGRAMLIAEIIIAVTWVVFVVDYLVNLILAERRLHWFTRHLFDLLVVVLPMLRPLRLLRLVTLLSALQRRAGSAVRGSVLIYAVGASLLLVFVAGLAILDTERNAASTQISNLGDAIWWAFVTITTVGYGDIYPATTLGRVIAAGVMVAGIALLGVVTATLASWIVDRVAAQDELSHVATRREVTELTEQVTQLKQVLLEHAAEMATVTGNEKREKTF</sequence>
<evidence type="ECO:0000256" key="1">
    <source>
        <dbReference type="ARBA" id="ARBA00004141"/>
    </source>
</evidence>
<keyword evidence="11" id="KW-1185">Reference proteome</keyword>
<dbReference type="InterPro" id="IPR027359">
    <property type="entry name" value="Volt_channel_dom_sf"/>
</dbReference>
<dbReference type="EMBL" id="BAAAKW010000008">
    <property type="protein sequence ID" value="GAA1208045.1"/>
    <property type="molecule type" value="Genomic_DNA"/>
</dbReference>
<proteinExistence type="predicted"/>
<organism evidence="10 11">
    <name type="scientific">Rhodoglobus aureus</name>
    <dbReference type="NCBI Taxonomy" id="191497"/>
    <lineage>
        <taxon>Bacteria</taxon>
        <taxon>Bacillati</taxon>
        <taxon>Actinomycetota</taxon>
        <taxon>Actinomycetes</taxon>
        <taxon>Micrococcales</taxon>
        <taxon>Microbacteriaceae</taxon>
        <taxon>Rhodoglobus</taxon>
    </lineage>
</organism>
<feature type="transmembrane region" description="Helical" evidence="8">
    <location>
        <begin position="93"/>
        <end position="112"/>
    </location>
</feature>
<protein>
    <submittedName>
        <fullName evidence="10">Potassium channel family protein</fullName>
    </submittedName>
</protein>
<dbReference type="Gene3D" id="1.20.120.350">
    <property type="entry name" value="Voltage-gated potassium channels. Chain C"/>
    <property type="match status" value="1"/>
</dbReference>
<dbReference type="Gene3D" id="1.10.287.70">
    <property type="match status" value="1"/>
</dbReference>
<evidence type="ECO:0000313" key="10">
    <source>
        <dbReference type="EMBL" id="GAA1208045.1"/>
    </source>
</evidence>
<feature type="transmembrane region" description="Helical" evidence="8">
    <location>
        <begin position="124"/>
        <end position="143"/>
    </location>
</feature>
<feature type="domain" description="Potassium channel" evidence="9">
    <location>
        <begin position="102"/>
        <end position="180"/>
    </location>
</feature>
<evidence type="ECO:0000256" key="7">
    <source>
        <dbReference type="ARBA" id="ARBA00023303"/>
    </source>
</evidence>
<keyword evidence="6 8" id="KW-0472">Membrane</keyword>
<keyword evidence="3 8" id="KW-0812">Transmembrane</keyword>
<evidence type="ECO:0000256" key="3">
    <source>
        <dbReference type="ARBA" id="ARBA00022692"/>
    </source>
</evidence>
<evidence type="ECO:0000256" key="4">
    <source>
        <dbReference type="ARBA" id="ARBA00022989"/>
    </source>
</evidence>
<dbReference type="InterPro" id="IPR013099">
    <property type="entry name" value="K_chnl_dom"/>
</dbReference>
<feature type="transmembrane region" description="Helical" evidence="8">
    <location>
        <begin position="20"/>
        <end position="43"/>
    </location>
</feature>
<dbReference type="Proteomes" id="UP001500943">
    <property type="component" value="Unassembled WGS sequence"/>
</dbReference>
<gene>
    <name evidence="10" type="ORF">GCM10009655_04090</name>
</gene>
<keyword evidence="7 10" id="KW-0407">Ion channel</keyword>
<evidence type="ECO:0000256" key="2">
    <source>
        <dbReference type="ARBA" id="ARBA00022448"/>
    </source>
</evidence>
<dbReference type="GO" id="GO:0034220">
    <property type="term" value="P:monoatomic ion transmembrane transport"/>
    <property type="evidence" value="ECO:0007669"/>
    <property type="project" value="UniProtKB-KW"/>
</dbReference>
<evidence type="ECO:0000256" key="8">
    <source>
        <dbReference type="SAM" id="Phobius"/>
    </source>
</evidence>
<evidence type="ECO:0000259" key="9">
    <source>
        <dbReference type="Pfam" id="PF07885"/>
    </source>
</evidence>
<dbReference type="Pfam" id="PF07885">
    <property type="entry name" value="Ion_trans_2"/>
    <property type="match status" value="1"/>
</dbReference>
<comment type="subcellular location">
    <subcellularLocation>
        <location evidence="1">Membrane</location>
        <topology evidence="1">Multi-pass membrane protein</topology>
    </subcellularLocation>
</comment>
<evidence type="ECO:0000256" key="5">
    <source>
        <dbReference type="ARBA" id="ARBA00023065"/>
    </source>
</evidence>
<evidence type="ECO:0000256" key="6">
    <source>
        <dbReference type="ARBA" id="ARBA00023136"/>
    </source>
</evidence>
<keyword evidence="5" id="KW-0406">Ion transport</keyword>
<reference evidence="11" key="1">
    <citation type="journal article" date="2019" name="Int. J. Syst. Evol. Microbiol.">
        <title>The Global Catalogue of Microorganisms (GCM) 10K type strain sequencing project: providing services to taxonomists for standard genome sequencing and annotation.</title>
        <authorList>
            <consortium name="The Broad Institute Genomics Platform"/>
            <consortium name="The Broad Institute Genome Sequencing Center for Infectious Disease"/>
            <person name="Wu L."/>
            <person name="Ma J."/>
        </authorList>
    </citation>
    <scope>NUCLEOTIDE SEQUENCE [LARGE SCALE GENOMIC DNA]</scope>
    <source>
        <strain evidence="11">JCM 12762</strain>
    </source>
</reference>
<dbReference type="PANTHER" id="PTHR11537">
    <property type="entry name" value="VOLTAGE-GATED POTASSIUM CHANNEL"/>
    <property type="match status" value="1"/>
</dbReference>
<keyword evidence="4 8" id="KW-1133">Transmembrane helix</keyword>
<dbReference type="Gene3D" id="1.20.5.110">
    <property type="match status" value="1"/>
</dbReference>
<dbReference type="PANTHER" id="PTHR11537:SF254">
    <property type="entry name" value="POTASSIUM VOLTAGE-GATED CHANNEL PROTEIN SHAB"/>
    <property type="match status" value="1"/>
</dbReference>
<accession>A0ABP4G326</accession>
<keyword evidence="2" id="KW-0813">Transport</keyword>
<comment type="caution">
    <text evidence="10">The sequence shown here is derived from an EMBL/GenBank/DDBJ whole genome shotgun (WGS) entry which is preliminary data.</text>
</comment>
<feature type="transmembrane region" description="Helical" evidence="8">
    <location>
        <begin position="155"/>
        <end position="180"/>
    </location>
</feature>
<evidence type="ECO:0000313" key="11">
    <source>
        <dbReference type="Proteomes" id="UP001500943"/>
    </source>
</evidence>
<dbReference type="InterPro" id="IPR028325">
    <property type="entry name" value="VG_K_chnl"/>
</dbReference>
<name>A0ABP4G326_9MICO</name>